<feature type="transmembrane region" description="Helical" evidence="1">
    <location>
        <begin position="127"/>
        <end position="150"/>
    </location>
</feature>
<feature type="transmembrane region" description="Helical" evidence="1">
    <location>
        <begin position="20"/>
        <end position="39"/>
    </location>
</feature>
<sequence length="402" mass="47188">MSTVSPSLPIPSATPKKRIVFLDVLRAYAIMMMLQGHFVDTMLDDKFRDSSNLVYSTWHFMRGMTAPIFFFVSGAIFVFLMLRDARPWYQNIRIQKGLRRVVLLLFLGYVLKWNFFYVFSFKFFPSFFFVDVFHIIGLAVLTVIVVFIIYQKTRIPLPLMYLGLAFTAFLISPVVKTTDWSGLPIVLQNYLIKDHGSTFTLFPWIGFSLFGAVVGWHMHKQPNFYHTHWAPLLFLVLGVWIHYSVNDILNGLYRLTTIDHFRMATYNNASFWRLGHILIVFSLFIWITKLFKNINPLILKIGGETLVIYSVHYVLLYGTWFGIGVRSLGSHTWSPWPTAIGAILFLAFFAFLIYRIEEIRYFLYHLVPHYTGLYYRFLRLKLRRFYIDKREQLAAMFAGKVP</sequence>
<dbReference type="AlphaFoldDB" id="F4KRK9"/>
<dbReference type="OrthoDB" id="1418407at2"/>
<feature type="transmembrane region" description="Helical" evidence="1">
    <location>
        <begin position="335"/>
        <end position="354"/>
    </location>
</feature>
<keyword evidence="1" id="KW-0812">Transmembrane</keyword>
<feature type="transmembrane region" description="Helical" evidence="1">
    <location>
        <begin position="59"/>
        <end position="80"/>
    </location>
</feature>
<feature type="transmembrane region" description="Helical" evidence="1">
    <location>
        <begin position="101"/>
        <end position="121"/>
    </location>
</feature>
<feature type="transmembrane region" description="Helical" evidence="1">
    <location>
        <begin position="157"/>
        <end position="175"/>
    </location>
</feature>
<reference key="2">
    <citation type="submission" date="2011-04" db="EMBL/GenBank/DDBJ databases">
        <title>Complete sequence of chromosome of Haliscomenobacter hydrossis DSM 1100.</title>
        <authorList>
            <consortium name="US DOE Joint Genome Institute (JGI-PGF)"/>
            <person name="Lucas S."/>
            <person name="Han J."/>
            <person name="Lapidus A."/>
            <person name="Bruce D."/>
            <person name="Goodwin L."/>
            <person name="Pitluck S."/>
            <person name="Peters L."/>
            <person name="Kyrpides N."/>
            <person name="Mavromatis K."/>
            <person name="Ivanova N."/>
            <person name="Ovchinnikova G."/>
            <person name="Pagani I."/>
            <person name="Daligault H."/>
            <person name="Detter J.C."/>
            <person name="Han C."/>
            <person name="Land M."/>
            <person name="Hauser L."/>
            <person name="Markowitz V."/>
            <person name="Cheng J.-F."/>
            <person name="Hugenholtz P."/>
            <person name="Woyke T."/>
            <person name="Wu D."/>
            <person name="Verbarg S."/>
            <person name="Frueling A."/>
            <person name="Brambilla E."/>
            <person name="Klenk H.-P."/>
            <person name="Eisen J.A."/>
        </authorList>
    </citation>
    <scope>NUCLEOTIDE SEQUENCE</scope>
    <source>
        <strain>DSM 1100</strain>
    </source>
</reference>
<dbReference type="EMBL" id="CP002691">
    <property type="protein sequence ID" value="AEE48998.1"/>
    <property type="molecule type" value="Genomic_DNA"/>
</dbReference>
<keyword evidence="1" id="KW-0472">Membrane</keyword>
<dbReference type="Pfam" id="PF07786">
    <property type="entry name" value="HGSNAT_cat"/>
    <property type="match status" value="1"/>
</dbReference>
<evidence type="ECO:0000259" key="2">
    <source>
        <dbReference type="Pfam" id="PF07786"/>
    </source>
</evidence>
<feature type="domain" description="Heparan-alpha-glucosaminide N-acetyltransferase catalytic" evidence="2">
    <location>
        <begin position="18"/>
        <end position="221"/>
    </location>
</feature>
<dbReference type="InterPro" id="IPR012429">
    <property type="entry name" value="HGSNAT_cat"/>
</dbReference>
<feature type="transmembrane region" description="Helical" evidence="1">
    <location>
        <begin position="303"/>
        <end position="323"/>
    </location>
</feature>
<feature type="transmembrane region" description="Helical" evidence="1">
    <location>
        <begin position="195"/>
        <end position="216"/>
    </location>
</feature>
<dbReference type="eggNOG" id="COG1835">
    <property type="taxonomic scope" value="Bacteria"/>
</dbReference>
<evidence type="ECO:0000256" key="1">
    <source>
        <dbReference type="SAM" id="Phobius"/>
    </source>
</evidence>
<feature type="transmembrane region" description="Helical" evidence="1">
    <location>
        <begin position="228"/>
        <end position="245"/>
    </location>
</feature>
<dbReference type="STRING" id="760192.Halhy_1100"/>
<organism evidence="3 4">
    <name type="scientific">Haliscomenobacter hydrossis (strain ATCC 27775 / DSM 1100 / LMG 10767 / O)</name>
    <dbReference type="NCBI Taxonomy" id="760192"/>
    <lineage>
        <taxon>Bacteria</taxon>
        <taxon>Pseudomonadati</taxon>
        <taxon>Bacteroidota</taxon>
        <taxon>Saprospiria</taxon>
        <taxon>Saprospirales</taxon>
        <taxon>Haliscomenobacteraceae</taxon>
        <taxon>Haliscomenobacter</taxon>
    </lineage>
</organism>
<gene>
    <name evidence="3" type="ordered locus">Halhy_1100</name>
</gene>
<keyword evidence="1" id="KW-1133">Transmembrane helix</keyword>
<feature type="transmembrane region" description="Helical" evidence="1">
    <location>
        <begin position="271"/>
        <end position="291"/>
    </location>
</feature>
<name>F4KRK9_HALH1</name>
<proteinExistence type="predicted"/>
<evidence type="ECO:0000313" key="4">
    <source>
        <dbReference type="Proteomes" id="UP000008461"/>
    </source>
</evidence>
<reference evidence="3 4" key="1">
    <citation type="journal article" date="2011" name="Stand. Genomic Sci.">
        <title>Complete genome sequence of Haliscomenobacter hydrossis type strain (O).</title>
        <authorList>
            <consortium name="US DOE Joint Genome Institute (JGI-PGF)"/>
            <person name="Daligault H."/>
            <person name="Lapidus A."/>
            <person name="Zeytun A."/>
            <person name="Nolan M."/>
            <person name="Lucas S."/>
            <person name="Del Rio T.G."/>
            <person name="Tice H."/>
            <person name="Cheng J.F."/>
            <person name="Tapia R."/>
            <person name="Han C."/>
            <person name="Goodwin L."/>
            <person name="Pitluck S."/>
            <person name="Liolios K."/>
            <person name="Pagani I."/>
            <person name="Ivanova N."/>
            <person name="Huntemann M."/>
            <person name="Mavromatis K."/>
            <person name="Mikhailova N."/>
            <person name="Pati A."/>
            <person name="Chen A."/>
            <person name="Palaniappan K."/>
            <person name="Land M."/>
            <person name="Hauser L."/>
            <person name="Brambilla E.M."/>
            <person name="Rohde M."/>
            <person name="Verbarg S."/>
            <person name="Goker M."/>
            <person name="Bristow J."/>
            <person name="Eisen J.A."/>
            <person name="Markowitz V."/>
            <person name="Hugenholtz P."/>
            <person name="Kyrpides N.C."/>
            <person name="Klenk H.P."/>
            <person name="Woyke T."/>
        </authorList>
    </citation>
    <scope>NUCLEOTIDE SEQUENCE [LARGE SCALE GENOMIC DNA]</scope>
    <source>
        <strain evidence="4">ATCC 27775 / DSM 1100 / LMG 10767 / O</strain>
    </source>
</reference>
<dbReference type="HOGENOM" id="CLU_062174_0_0_10"/>
<evidence type="ECO:0000313" key="3">
    <source>
        <dbReference type="EMBL" id="AEE48998.1"/>
    </source>
</evidence>
<keyword evidence="4" id="KW-1185">Reference proteome</keyword>
<protein>
    <recommendedName>
        <fullName evidence="2">Heparan-alpha-glucosaminide N-acetyltransferase catalytic domain-containing protein</fullName>
    </recommendedName>
</protein>
<dbReference type="KEGG" id="hhy:Halhy_1100"/>
<dbReference type="Proteomes" id="UP000008461">
    <property type="component" value="Chromosome"/>
</dbReference>
<dbReference type="RefSeq" id="WP_013763553.1">
    <property type="nucleotide sequence ID" value="NC_015510.1"/>
</dbReference>
<accession>F4KRK9</accession>